<dbReference type="Proteomes" id="UP000223559">
    <property type="component" value="Plasmid pLDW-4"/>
</dbReference>
<evidence type="ECO:0000313" key="2">
    <source>
        <dbReference type="Proteomes" id="UP000223559"/>
    </source>
</evidence>
<dbReference type="EMBL" id="CP017698">
    <property type="protein sequence ID" value="ATO45114.1"/>
    <property type="molecule type" value="Genomic_DNA"/>
</dbReference>
<protein>
    <submittedName>
        <fullName evidence="1">Uncharacterized protein</fullName>
    </submittedName>
</protein>
<dbReference type="OrthoDB" id="2281047at2"/>
<keyword evidence="1" id="KW-0614">Plasmid</keyword>
<proteinExistence type="predicted"/>
<geneLocation type="plasmid" evidence="1 2">
    <name>pLDW-4</name>
</geneLocation>
<dbReference type="AlphaFoldDB" id="A0A2D1KSM8"/>
<evidence type="ECO:0000313" key="1">
    <source>
        <dbReference type="EMBL" id="ATO45114.1"/>
    </source>
</evidence>
<accession>A0A2D1KSM8</accession>
<gene>
    <name evidence="1" type="ORF">LC20004_14375</name>
</gene>
<name>A0A2D1KSM8_9LACO</name>
<reference evidence="1 2" key="1">
    <citation type="submission" date="2016-10" db="EMBL/GenBank/DDBJ databases">
        <title>The whole genome sequencing and assembly of L. cotyniformis subsp. torquens DSM 20004 strain.</title>
        <authorList>
            <person name="Park M.-K."/>
            <person name="Lee Y.-J."/>
            <person name="Yi H."/>
            <person name="Bahn Y.-S."/>
            <person name="Kim J.F."/>
            <person name="Lee D.-W."/>
        </authorList>
    </citation>
    <scope>NUCLEOTIDE SEQUENCE [LARGE SCALE GENOMIC DNA]</scope>
    <source>
        <strain evidence="1 2">DSM 20004</strain>
        <plasmid evidence="1 2">pLDW-4</plasmid>
    </source>
</reference>
<sequence length="209" mass="23699">MTLTEQQSALHDLTKLLVEDMKTIYNMGMYVAQIKNEDGVIAQLIAEMFHVEAASHTMINSVVQGTKNLRDNGLTTEEIATVFAMRVAKATKSDDLVKLLEYGAKKMIDNEFDDSALAVLCEWLVNETEEQREDDEWQAILIEKLSIIMKTSDIRGGHVRKLKQKISKLQAAGLDPEVIHEFVRNKLAYKGYANSWRAIEKIPEEGISW</sequence>
<keyword evidence="2" id="KW-1185">Reference proteome</keyword>
<dbReference type="KEGG" id="lcy:LC20004_14375"/>
<organism evidence="1 2">
    <name type="scientific">Loigolactobacillus coryniformis subsp. torquens DSM 20004 = KCTC 3535</name>
    <dbReference type="NCBI Taxonomy" id="1423822"/>
    <lineage>
        <taxon>Bacteria</taxon>
        <taxon>Bacillati</taxon>
        <taxon>Bacillota</taxon>
        <taxon>Bacilli</taxon>
        <taxon>Lactobacillales</taxon>
        <taxon>Lactobacillaceae</taxon>
        <taxon>Loigolactobacillus</taxon>
    </lineage>
</organism>
<dbReference type="RefSeq" id="WP_056980474.1">
    <property type="nucleotide sequence ID" value="NZ_AZDC01000151.1"/>
</dbReference>